<dbReference type="Gene3D" id="3.30.750.44">
    <property type="match status" value="1"/>
</dbReference>
<gene>
    <name evidence="8" type="primary">Prc</name>
    <name evidence="8" type="ordered locus">PTH_1975</name>
</gene>
<dbReference type="Pfam" id="PF17820">
    <property type="entry name" value="PDZ_6"/>
    <property type="match status" value="1"/>
</dbReference>
<proteinExistence type="inferred from homology"/>
<dbReference type="Gene3D" id="2.30.42.10">
    <property type="match status" value="1"/>
</dbReference>
<dbReference type="HOGENOM" id="CLU_017295_3_1_9"/>
<protein>
    <submittedName>
        <fullName evidence="8">Periplasmic protease</fullName>
    </submittedName>
</protein>
<dbReference type="InterPro" id="IPR005151">
    <property type="entry name" value="Tail-specific_protease"/>
</dbReference>
<dbReference type="InterPro" id="IPR055210">
    <property type="entry name" value="CtpA/B_N"/>
</dbReference>
<evidence type="ECO:0000259" key="6">
    <source>
        <dbReference type="SMART" id="SM00228"/>
    </source>
</evidence>
<feature type="chain" id="PRO_5002679593" evidence="5">
    <location>
        <begin position="26"/>
        <end position="491"/>
    </location>
</feature>
<keyword evidence="5" id="KW-0732">Signal</keyword>
<keyword evidence="9" id="KW-1185">Reference proteome</keyword>
<dbReference type="Pfam" id="PF03572">
    <property type="entry name" value="Peptidase_S41"/>
    <property type="match status" value="1"/>
</dbReference>
<dbReference type="NCBIfam" id="TIGR00225">
    <property type="entry name" value="prc"/>
    <property type="match status" value="1"/>
</dbReference>
<dbReference type="InterPro" id="IPR036034">
    <property type="entry name" value="PDZ_sf"/>
</dbReference>
<dbReference type="SUPFAM" id="SSF55383">
    <property type="entry name" value="Copper amine oxidase, domain N"/>
    <property type="match status" value="2"/>
</dbReference>
<dbReference type="InterPro" id="IPR004447">
    <property type="entry name" value="Peptidase_S41A"/>
</dbReference>
<dbReference type="GO" id="GO:0006508">
    <property type="term" value="P:proteolysis"/>
    <property type="evidence" value="ECO:0007669"/>
    <property type="project" value="UniProtKB-KW"/>
</dbReference>
<evidence type="ECO:0000256" key="3">
    <source>
        <dbReference type="ARBA" id="ARBA00022801"/>
    </source>
</evidence>
<evidence type="ECO:0000259" key="7">
    <source>
        <dbReference type="SMART" id="SM00245"/>
    </source>
</evidence>
<dbReference type="STRING" id="370438.PTH_1975"/>
<dbReference type="MEROPS" id="S41.004"/>
<keyword evidence="4" id="KW-0720">Serine protease</keyword>
<dbReference type="PANTHER" id="PTHR32060">
    <property type="entry name" value="TAIL-SPECIFIC PROTEASE"/>
    <property type="match status" value="1"/>
</dbReference>
<dbReference type="GO" id="GO:0008236">
    <property type="term" value="F:serine-type peptidase activity"/>
    <property type="evidence" value="ECO:0007669"/>
    <property type="project" value="UniProtKB-KW"/>
</dbReference>
<dbReference type="SMART" id="SM00228">
    <property type="entry name" value="PDZ"/>
    <property type="match status" value="1"/>
</dbReference>
<feature type="signal peptide" evidence="5">
    <location>
        <begin position="1"/>
        <end position="25"/>
    </location>
</feature>
<dbReference type="Pfam" id="PF07833">
    <property type="entry name" value="Cu_amine_oxidN1"/>
    <property type="match status" value="1"/>
</dbReference>
<evidence type="ECO:0000256" key="4">
    <source>
        <dbReference type="ARBA" id="ARBA00022825"/>
    </source>
</evidence>
<dbReference type="CDD" id="cd06782">
    <property type="entry name" value="cpPDZ_CPP-like"/>
    <property type="match status" value="1"/>
</dbReference>
<dbReference type="AlphaFoldDB" id="A5D0T4"/>
<dbReference type="InterPro" id="IPR041489">
    <property type="entry name" value="PDZ_6"/>
</dbReference>
<accession>A5D0T4</accession>
<sequence length="491" mass="52464">MKKTALPLLALLLVLFFLFASPSLADDGSSVGLDTLEEIYMQVQNLHIYNPDPETLIRGAIEGLIGSLDDPYTEYLPPEEIKNFSDSLDGDYVGVGIQLQPGGEYPRVISTFENTPASEAGIKPDDLVIKVDGVSVLNEPLGTVVQKIRGPKGTKVRLTIRRQGVADFEVELVRASINTPTVSGKMLEPGIGYIRISMFGTHTPEEFGKTLAGLIRQGADGLILDLRDNPGGILQAAVQVGGNFLETGRVVVSTVDRNGRRQEYCNEEKPVARGIPVVVLVNHNSASAAEILAGALQDYGAAVLIGSQTYGKGTVQIVVPLETGGALKLTAARYWTPNGRIIDGTGLSPDIQVLTSDLHLAAAKRYLKKQTGGELVFKKDKPEALINGEAVQLRQAVLERSGLVYLPLRFLFEGLGYRVDWQADNDGIKISGAGAEVIFYAGQGRAVAGGQVVPGAAPLLFEEGAAFIPLNNLGIFNIGVVVEGNNIILKK</sequence>
<dbReference type="InterPro" id="IPR036582">
    <property type="entry name" value="Mao_N_sf"/>
</dbReference>
<dbReference type="Pfam" id="PF22694">
    <property type="entry name" value="CtpB_N-like"/>
    <property type="match status" value="1"/>
</dbReference>
<dbReference type="InterPro" id="IPR029045">
    <property type="entry name" value="ClpP/crotonase-like_dom_sf"/>
</dbReference>
<dbReference type="Proteomes" id="UP000006556">
    <property type="component" value="Chromosome"/>
</dbReference>
<dbReference type="SUPFAM" id="SSF52096">
    <property type="entry name" value="ClpP/crotonase"/>
    <property type="match status" value="1"/>
</dbReference>
<evidence type="ECO:0000313" key="8">
    <source>
        <dbReference type="EMBL" id="BAF60156.1"/>
    </source>
</evidence>
<name>A5D0T4_PELTS</name>
<dbReference type="Gene3D" id="3.30.457.10">
    <property type="entry name" value="Copper amine oxidase-like, N-terminal domain"/>
    <property type="match status" value="1"/>
</dbReference>
<evidence type="ECO:0000256" key="5">
    <source>
        <dbReference type="SAM" id="SignalP"/>
    </source>
</evidence>
<dbReference type="GO" id="GO:0007165">
    <property type="term" value="P:signal transduction"/>
    <property type="evidence" value="ECO:0007669"/>
    <property type="project" value="TreeGrafter"/>
</dbReference>
<dbReference type="SUPFAM" id="SSF50156">
    <property type="entry name" value="PDZ domain-like"/>
    <property type="match status" value="1"/>
</dbReference>
<dbReference type="CDD" id="cd07560">
    <property type="entry name" value="Peptidase_S41_CPP"/>
    <property type="match status" value="1"/>
</dbReference>
<dbReference type="InterPro" id="IPR012854">
    <property type="entry name" value="Cu_amine_oxidase-like_N"/>
</dbReference>
<reference evidence="9" key="1">
    <citation type="journal article" date="2008" name="Genome Res.">
        <title>The genome of Pelotomaculum thermopropionicum reveals niche-associated evolution in anaerobic microbiota.</title>
        <authorList>
            <person name="Kosaka T."/>
            <person name="Kato S."/>
            <person name="Shimoyama T."/>
            <person name="Ishii S."/>
            <person name="Abe T."/>
            <person name="Watanabe K."/>
        </authorList>
    </citation>
    <scope>NUCLEOTIDE SEQUENCE [LARGE SCALE GENOMIC DNA]</scope>
    <source>
        <strain evidence="9">DSM 13744 / JCM 10971 / SI</strain>
    </source>
</reference>
<comment type="similarity">
    <text evidence="1">Belongs to the peptidase S41A family.</text>
</comment>
<keyword evidence="3" id="KW-0378">Hydrolase</keyword>
<evidence type="ECO:0000256" key="1">
    <source>
        <dbReference type="ARBA" id="ARBA00009179"/>
    </source>
</evidence>
<dbReference type="eggNOG" id="COG0793">
    <property type="taxonomic scope" value="Bacteria"/>
</dbReference>
<dbReference type="KEGG" id="pth:PTH_1975"/>
<dbReference type="GO" id="GO:0030288">
    <property type="term" value="C:outer membrane-bounded periplasmic space"/>
    <property type="evidence" value="ECO:0007669"/>
    <property type="project" value="TreeGrafter"/>
</dbReference>
<feature type="domain" description="Tail specific protease" evidence="7">
    <location>
        <begin position="165"/>
        <end position="354"/>
    </location>
</feature>
<keyword evidence="2 8" id="KW-0645">Protease</keyword>
<dbReference type="Gene3D" id="3.90.226.10">
    <property type="entry name" value="2-enoyl-CoA Hydratase, Chain A, domain 1"/>
    <property type="match status" value="1"/>
</dbReference>
<dbReference type="GO" id="GO:0004175">
    <property type="term" value="F:endopeptidase activity"/>
    <property type="evidence" value="ECO:0007669"/>
    <property type="project" value="TreeGrafter"/>
</dbReference>
<evidence type="ECO:0000256" key="2">
    <source>
        <dbReference type="ARBA" id="ARBA00022670"/>
    </source>
</evidence>
<dbReference type="PANTHER" id="PTHR32060:SF30">
    <property type="entry name" value="CARBOXY-TERMINAL PROCESSING PROTEASE CTPA"/>
    <property type="match status" value="1"/>
</dbReference>
<organism evidence="8 9">
    <name type="scientific">Pelotomaculum thermopropionicum (strain DSM 13744 / JCM 10971 / SI)</name>
    <dbReference type="NCBI Taxonomy" id="370438"/>
    <lineage>
        <taxon>Bacteria</taxon>
        <taxon>Bacillati</taxon>
        <taxon>Bacillota</taxon>
        <taxon>Clostridia</taxon>
        <taxon>Eubacteriales</taxon>
        <taxon>Desulfotomaculaceae</taxon>
        <taxon>Pelotomaculum</taxon>
    </lineage>
</organism>
<dbReference type="EMBL" id="AP009389">
    <property type="protein sequence ID" value="BAF60156.1"/>
    <property type="molecule type" value="Genomic_DNA"/>
</dbReference>
<feature type="domain" description="PDZ" evidence="6">
    <location>
        <begin position="93"/>
        <end position="164"/>
    </location>
</feature>
<evidence type="ECO:0000313" key="9">
    <source>
        <dbReference type="Proteomes" id="UP000006556"/>
    </source>
</evidence>
<dbReference type="InterPro" id="IPR001478">
    <property type="entry name" value="PDZ"/>
</dbReference>
<dbReference type="SMART" id="SM00245">
    <property type="entry name" value="TSPc"/>
    <property type="match status" value="1"/>
</dbReference>